<organism evidence="2">
    <name type="scientific">Arion vulgaris</name>
    <dbReference type="NCBI Taxonomy" id="1028688"/>
    <lineage>
        <taxon>Eukaryota</taxon>
        <taxon>Metazoa</taxon>
        <taxon>Spiralia</taxon>
        <taxon>Lophotrochozoa</taxon>
        <taxon>Mollusca</taxon>
        <taxon>Gastropoda</taxon>
        <taxon>Heterobranchia</taxon>
        <taxon>Euthyneura</taxon>
        <taxon>Panpulmonata</taxon>
        <taxon>Eupulmonata</taxon>
        <taxon>Stylommatophora</taxon>
        <taxon>Helicina</taxon>
        <taxon>Arionoidea</taxon>
        <taxon>Arionidae</taxon>
        <taxon>Arion</taxon>
    </lineage>
</organism>
<name>A0A0B6YW40_9EUPU</name>
<proteinExistence type="predicted"/>
<feature type="domain" description="SBF1/SBF2" evidence="1">
    <location>
        <begin position="1"/>
        <end position="95"/>
    </location>
</feature>
<dbReference type="Pfam" id="PF12335">
    <property type="entry name" value="SBF2"/>
    <property type="match status" value="1"/>
</dbReference>
<evidence type="ECO:0000259" key="1">
    <source>
        <dbReference type="Pfam" id="PF12335"/>
    </source>
</evidence>
<feature type="non-terminal residue" evidence="2">
    <location>
        <position position="95"/>
    </location>
</feature>
<reference evidence="2" key="1">
    <citation type="submission" date="2014-12" db="EMBL/GenBank/DDBJ databases">
        <title>Insight into the proteome of Arion vulgaris.</title>
        <authorList>
            <person name="Aradska J."/>
            <person name="Bulat T."/>
            <person name="Smidak R."/>
            <person name="Sarate P."/>
            <person name="Gangsoo J."/>
            <person name="Sialana F."/>
            <person name="Bilban M."/>
            <person name="Lubec G."/>
        </authorList>
    </citation>
    <scope>NUCLEOTIDE SEQUENCE</scope>
    <source>
        <tissue evidence="2">Skin</tissue>
    </source>
</reference>
<feature type="non-terminal residue" evidence="2">
    <location>
        <position position="1"/>
    </location>
</feature>
<dbReference type="EMBL" id="HACG01013497">
    <property type="protein sequence ID" value="CEK60362.1"/>
    <property type="molecule type" value="Transcribed_RNA"/>
</dbReference>
<gene>
    <name evidence="2" type="primary">ORF39176</name>
</gene>
<protein>
    <recommendedName>
        <fullName evidence="1">SBF1/SBF2 domain-containing protein</fullName>
    </recommendedName>
</protein>
<sequence>FVYTVIQEHAVWGSLQFWEQSFYHDVQLQIQKLYLPAYEEHMQLMFKSADSNEDLSKSNMEEDKSSTLKHRNVGPLEIAAQQLKVWPSTTSKQQQ</sequence>
<evidence type="ECO:0000313" key="2">
    <source>
        <dbReference type="EMBL" id="CEK60362.1"/>
    </source>
</evidence>
<accession>A0A0B6YW40</accession>
<dbReference type="InterPro" id="IPR022096">
    <property type="entry name" value="SBF1/SBF2"/>
</dbReference>
<dbReference type="AlphaFoldDB" id="A0A0B6YW40"/>